<feature type="transmembrane region" description="Helical" evidence="1">
    <location>
        <begin position="371"/>
        <end position="394"/>
    </location>
</feature>
<dbReference type="RefSeq" id="WP_284099332.1">
    <property type="nucleotide sequence ID" value="NZ_JARRAF010000003.1"/>
</dbReference>
<feature type="domain" description="Guanylate cyclase" evidence="2">
    <location>
        <begin position="437"/>
        <end position="568"/>
    </location>
</feature>
<dbReference type="Gene3D" id="3.30.70.1230">
    <property type="entry name" value="Nucleotide cyclase"/>
    <property type="match status" value="1"/>
</dbReference>
<keyword evidence="1" id="KW-0812">Transmembrane</keyword>
<dbReference type="PANTHER" id="PTHR43081">
    <property type="entry name" value="ADENYLATE CYCLASE, TERMINAL-DIFFERENTIATION SPECIFIC-RELATED"/>
    <property type="match status" value="1"/>
</dbReference>
<dbReference type="SMART" id="SM00044">
    <property type="entry name" value="CYCc"/>
    <property type="match status" value="1"/>
</dbReference>
<dbReference type="InterPro" id="IPR050697">
    <property type="entry name" value="Adenylyl/Guanylyl_Cyclase_3/4"/>
</dbReference>
<organism evidence="3 4">
    <name type="scientific">Parachitinimonas caeni</name>
    <dbReference type="NCBI Taxonomy" id="3031301"/>
    <lineage>
        <taxon>Bacteria</taxon>
        <taxon>Pseudomonadati</taxon>
        <taxon>Pseudomonadota</taxon>
        <taxon>Betaproteobacteria</taxon>
        <taxon>Neisseriales</taxon>
        <taxon>Chitinibacteraceae</taxon>
        <taxon>Parachitinimonas</taxon>
    </lineage>
</organism>
<accession>A0ABT7DSV7</accession>
<evidence type="ECO:0000259" key="2">
    <source>
        <dbReference type="PROSITE" id="PS50125"/>
    </source>
</evidence>
<dbReference type="CDD" id="cd07302">
    <property type="entry name" value="CHD"/>
    <property type="match status" value="1"/>
</dbReference>
<dbReference type="PANTHER" id="PTHR43081:SF1">
    <property type="entry name" value="ADENYLATE CYCLASE, TERMINAL-DIFFERENTIATION SPECIFIC"/>
    <property type="match status" value="1"/>
</dbReference>
<evidence type="ECO:0000313" key="4">
    <source>
        <dbReference type="Proteomes" id="UP001172778"/>
    </source>
</evidence>
<evidence type="ECO:0000313" key="3">
    <source>
        <dbReference type="EMBL" id="MDK2123044.1"/>
    </source>
</evidence>
<keyword evidence="1" id="KW-0472">Membrane</keyword>
<dbReference type="EC" id="4.6.1.-" evidence="3"/>
<sequence>MKMPKRWKPESFRLWLLLLVLAIGLDYALLGFGNPVDTRMGDFWQKLHASQRPADAGMVLVDIDQKSLDRMQPVAGKWPWPRSLLGEMIDGIAAQKPRAIVVDLLLNEPDLARPEQDAYLSDVIARHPEVLVAVQYMPGRQTAKADGSLLRYAELPATLGIRRTPIAHAQADAAMLLPTVLRDPTSWRGGLVDRLQSADGVVRHYYLSKQDQGWRLLSLPAQLAQMQRWDVPVEAGQIRLNWRQHWQHVSFAELYDDFERGQRLRPQDEFHGKIVVIGIEEASLGDRHATPMSTLTLGPEVLATAISNLAHQDWLREVPRPPLAFMAILLAMLVMWAFERAHSPLRIGLALGIATLSGAAASWWWLGRHWFIPLSGVLAWGWIGYWGCALIAYFRERRQREAAIALFQRFLDPRVVGQLVNTGEIDQSQNAQSREITVLFSDIRGFTTLSETRSPEYIVALLNRYFTMQVEIVFKHHGTLDKFIGDAIMAFWGAPVSDPEHARHAVAAAIEMAEALERFKRELTDLGADFDIGIGLHTGPAVVGFIGSNERLDYTAIGDTVNLASRIEGQTKGVARVLVSDATRAACLDAFDFVDKGQHHVKGREQEVELFEPIRRQT</sequence>
<dbReference type="SUPFAM" id="SSF55073">
    <property type="entry name" value="Nucleotide cyclase"/>
    <property type="match status" value="1"/>
</dbReference>
<proteinExistence type="predicted"/>
<dbReference type="Proteomes" id="UP001172778">
    <property type="component" value="Unassembled WGS sequence"/>
</dbReference>
<keyword evidence="1" id="KW-1133">Transmembrane helix</keyword>
<comment type="caution">
    <text evidence="3">The sequence shown here is derived from an EMBL/GenBank/DDBJ whole genome shotgun (WGS) entry which is preliminary data.</text>
</comment>
<feature type="transmembrane region" description="Helical" evidence="1">
    <location>
        <begin position="345"/>
        <end position="365"/>
    </location>
</feature>
<dbReference type="SMART" id="SM01080">
    <property type="entry name" value="CHASE2"/>
    <property type="match status" value="1"/>
</dbReference>
<dbReference type="Pfam" id="PF05226">
    <property type="entry name" value="CHASE2"/>
    <property type="match status" value="1"/>
</dbReference>
<feature type="transmembrane region" description="Helical" evidence="1">
    <location>
        <begin position="321"/>
        <end position="338"/>
    </location>
</feature>
<dbReference type="InterPro" id="IPR001054">
    <property type="entry name" value="A/G_cyclase"/>
</dbReference>
<dbReference type="EMBL" id="JARRAF010000003">
    <property type="protein sequence ID" value="MDK2123044.1"/>
    <property type="molecule type" value="Genomic_DNA"/>
</dbReference>
<dbReference type="InterPro" id="IPR007890">
    <property type="entry name" value="CHASE2"/>
</dbReference>
<dbReference type="PROSITE" id="PS50125">
    <property type="entry name" value="GUANYLATE_CYCLASE_2"/>
    <property type="match status" value="1"/>
</dbReference>
<protein>
    <submittedName>
        <fullName evidence="3">Adenylate/guanylate cyclase domain-containing protein</fullName>
        <ecNumber evidence="3">4.6.1.-</ecNumber>
    </submittedName>
</protein>
<dbReference type="InterPro" id="IPR029787">
    <property type="entry name" value="Nucleotide_cyclase"/>
</dbReference>
<gene>
    <name evidence="3" type="ORF">PZA18_03135</name>
</gene>
<dbReference type="GO" id="GO:0016829">
    <property type="term" value="F:lyase activity"/>
    <property type="evidence" value="ECO:0007669"/>
    <property type="project" value="UniProtKB-KW"/>
</dbReference>
<reference evidence="3" key="1">
    <citation type="submission" date="2023-03" db="EMBL/GenBank/DDBJ databases">
        <title>Chitinimonas shenzhenensis gen. nov., sp. nov., a novel member of family Burkholderiaceae isolated from activated sludge collected in Shen Zhen, China.</title>
        <authorList>
            <person name="Wang X."/>
        </authorList>
    </citation>
    <scope>NUCLEOTIDE SEQUENCE</scope>
    <source>
        <strain evidence="3">DQS-5</strain>
    </source>
</reference>
<keyword evidence="3" id="KW-0456">Lyase</keyword>
<dbReference type="Pfam" id="PF00211">
    <property type="entry name" value="Guanylate_cyc"/>
    <property type="match status" value="1"/>
</dbReference>
<evidence type="ECO:0000256" key="1">
    <source>
        <dbReference type="SAM" id="Phobius"/>
    </source>
</evidence>
<name>A0ABT7DSV7_9NEIS</name>
<keyword evidence="4" id="KW-1185">Reference proteome</keyword>